<reference evidence="1 2" key="1">
    <citation type="journal article" date="2024" name="BMC Genomics">
        <title>De novo assembly and annotation of Popillia japonica's genome with initial clues to its potential as an invasive pest.</title>
        <authorList>
            <person name="Cucini C."/>
            <person name="Boschi S."/>
            <person name="Funari R."/>
            <person name="Cardaioli E."/>
            <person name="Iannotti N."/>
            <person name="Marturano G."/>
            <person name="Paoli F."/>
            <person name="Bruttini M."/>
            <person name="Carapelli A."/>
            <person name="Frati F."/>
            <person name="Nardi F."/>
        </authorList>
    </citation>
    <scope>NUCLEOTIDE SEQUENCE [LARGE SCALE GENOMIC DNA]</scope>
    <source>
        <strain evidence="1">DMR45628</strain>
    </source>
</reference>
<evidence type="ECO:0000313" key="2">
    <source>
        <dbReference type="Proteomes" id="UP001458880"/>
    </source>
</evidence>
<sequence>MDVESRRQSVDGNDPFVDSFLGWTSRADGGHDSESKLKVYWTDEADSESKLKVYWVSRWMSRRIVTRRFCRLTKRINRISSR</sequence>
<organism evidence="1 2">
    <name type="scientific">Popillia japonica</name>
    <name type="common">Japanese beetle</name>
    <dbReference type="NCBI Taxonomy" id="7064"/>
    <lineage>
        <taxon>Eukaryota</taxon>
        <taxon>Metazoa</taxon>
        <taxon>Ecdysozoa</taxon>
        <taxon>Arthropoda</taxon>
        <taxon>Hexapoda</taxon>
        <taxon>Insecta</taxon>
        <taxon>Pterygota</taxon>
        <taxon>Neoptera</taxon>
        <taxon>Endopterygota</taxon>
        <taxon>Coleoptera</taxon>
        <taxon>Polyphaga</taxon>
        <taxon>Scarabaeiformia</taxon>
        <taxon>Scarabaeidae</taxon>
        <taxon>Rutelinae</taxon>
        <taxon>Popillia</taxon>
    </lineage>
</organism>
<dbReference type="AlphaFoldDB" id="A0AAW1JF56"/>
<evidence type="ECO:0000313" key="1">
    <source>
        <dbReference type="EMBL" id="KAK9702088.1"/>
    </source>
</evidence>
<keyword evidence="2" id="KW-1185">Reference proteome</keyword>
<proteinExistence type="predicted"/>
<comment type="caution">
    <text evidence="1">The sequence shown here is derived from an EMBL/GenBank/DDBJ whole genome shotgun (WGS) entry which is preliminary data.</text>
</comment>
<gene>
    <name evidence="1" type="ORF">QE152_g30157</name>
</gene>
<name>A0AAW1JF56_POPJA</name>
<protein>
    <submittedName>
        <fullName evidence="1">Uncharacterized protein</fullName>
    </submittedName>
</protein>
<accession>A0AAW1JF56</accession>
<dbReference type="Proteomes" id="UP001458880">
    <property type="component" value="Unassembled WGS sequence"/>
</dbReference>
<dbReference type="EMBL" id="JASPKY010000400">
    <property type="protein sequence ID" value="KAK9702088.1"/>
    <property type="molecule type" value="Genomic_DNA"/>
</dbReference>